<dbReference type="RefSeq" id="XP_013238580.1">
    <property type="nucleotide sequence ID" value="XM_013383126.1"/>
</dbReference>
<keyword evidence="2" id="KW-1185">Reference proteome</keyword>
<dbReference type="VEuPathDB" id="MicrosporidiaDB:DI09_201p10"/>
<dbReference type="SUPFAM" id="SSF50978">
    <property type="entry name" value="WD40 repeat-like"/>
    <property type="match status" value="1"/>
</dbReference>
<evidence type="ECO:0000313" key="2">
    <source>
        <dbReference type="Proteomes" id="UP000029725"/>
    </source>
</evidence>
<proteinExistence type="predicted"/>
<reference evidence="1 2" key="1">
    <citation type="submission" date="2014-04" db="EMBL/GenBank/DDBJ databases">
        <title>A new species of microsporidia sheds light on the evolution of extreme parasitism.</title>
        <authorList>
            <person name="Haag K.L."/>
            <person name="James T.Y."/>
            <person name="Larsson R."/>
            <person name="Schaer T.M."/>
            <person name="Refardt D."/>
            <person name="Pombert J.-F."/>
            <person name="Ebert D."/>
        </authorList>
    </citation>
    <scope>NUCLEOTIDE SEQUENCE [LARGE SCALE GENOMIC DNA]</scope>
    <source>
        <strain evidence="1 2">UGP3</strain>
        <tissue evidence="1">Spores</tissue>
    </source>
</reference>
<dbReference type="HOGENOM" id="CLU_970055_0_0_1"/>
<comment type="caution">
    <text evidence="1">The sequence shown here is derived from an EMBL/GenBank/DDBJ whole genome shotgun (WGS) entry which is preliminary data.</text>
</comment>
<dbReference type="Gene3D" id="2.130.10.10">
    <property type="entry name" value="YVTN repeat-like/Quinoprotein amine dehydrogenase"/>
    <property type="match status" value="1"/>
</dbReference>
<evidence type="ECO:0000313" key="1">
    <source>
        <dbReference type="EMBL" id="KGG52144.1"/>
    </source>
</evidence>
<sequence>MDLSSFSTHLTTSSSLAFSASKDRISVTSYHPTEGPGIFSRSISNNLLSEISWTRFPSYVSNVWCITTPSISTNSSLLVAGTDGNIKNRKRIHVLDVERATFVRGMQLGNTCSDVLSLCSVSSETIFAGLRNGNLFSIDLREPRRSGGFVSTALHAGISFILKPTASDFNLVIGTLHDQLYLFDSRSSSQPVFQYEVPNCSFIPSLLPRVPLATLGAYGTLLHVVAPLSKPLSLLSFLVDSPISIGSKLIGNVSQRSSDDDDHDHRRHHIEPSYSQLICYEERPILL</sequence>
<dbReference type="EMBL" id="JMKJ01000113">
    <property type="protein sequence ID" value="KGG52144.1"/>
    <property type="molecule type" value="Genomic_DNA"/>
</dbReference>
<dbReference type="InterPro" id="IPR015943">
    <property type="entry name" value="WD40/YVTN_repeat-like_dom_sf"/>
</dbReference>
<dbReference type="InterPro" id="IPR036322">
    <property type="entry name" value="WD40_repeat_dom_sf"/>
</dbReference>
<name>A0A098VTI2_9MICR</name>
<dbReference type="AlphaFoldDB" id="A0A098VTI2"/>
<dbReference type="GeneID" id="25258968"/>
<gene>
    <name evidence="1" type="ORF">DI09_201p10</name>
</gene>
<accession>A0A098VTI2</accession>
<protein>
    <submittedName>
        <fullName evidence="1">Uncharacterized protein</fullName>
    </submittedName>
</protein>
<organism evidence="1 2">
    <name type="scientific">Mitosporidium daphniae</name>
    <dbReference type="NCBI Taxonomy" id="1485682"/>
    <lineage>
        <taxon>Eukaryota</taxon>
        <taxon>Fungi</taxon>
        <taxon>Fungi incertae sedis</taxon>
        <taxon>Microsporidia</taxon>
        <taxon>Mitosporidium</taxon>
    </lineage>
</organism>
<dbReference type="Proteomes" id="UP000029725">
    <property type="component" value="Unassembled WGS sequence"/>
</dbReference>